<dbReference type="EMBL" id="CH473949">
    <property type="protein sequence ID" value="EDL79689.1"/>
    <property type="molecule type" value="Genomic_DNA"/>
</dbReference>
<name>A6HNT8_RAT</name>
<evidence type="ECO:0000313" key="1">
    <source>
        <dbReference type="EMBL" id="EDL79689.1"/>
    </source>
</evidence>
<gene>
    <name evidence="1" type="ORF">rCG_26990</name>
</gene>
<reference evidence="2" key="1">
    <citation type="submission" date="2005-09" db="EMBL/GenBank/DDBJ databases">
        <authorList>
            <person name="Mural R.J."/>
            <person name="Li P.W."/>
            <person name="Adams M.D."/>
            <person name="Amanatides P.G."/>
            <person name="Baden-Tillson H."/>
            <person name="Barnstead M."/>
            <person name="Chin S.H."/>
            <person name="Dew I."/>
            <person name="Evans C.A."/>
            <person name="Ferriera S."/>
            <person name="Flanigan M."/>
            <person name="Fosler C."/>
            <person name="Glodek A."/>
            <person name="Gu Z."/>
            <person name="Holt R.A."/>
            <person name="Jennings D."/>
            <person name="Kraft C.L."/>
            <person name="Lu F."/>
            <person name="Nguyen T."/>
            <person name="Nusskern D.R."/>
            <person name="Pfannkoch C.M."/>
            <person name="Sitter C."/>
            <person name="Sutton G.G."/>
            <person name="Venter J.C."/>
            <person name="Wang Z."/>
            <person name="Woodage T."/>
            <person name="Zheng X.H."/>
            <person name="Zhong F."/>
        </authorList>
    </citation>
    <scope>NUCLEOTIDE SEQUENCE [LARGE SCALE GENOMIC DNA]</scope>
    <source>
        <strain>BN</strain>
        <strain evidence="2">Sprague-Dawley</strain>
    </source>
</reference>
<evidence type="ECO:0000313" key="2">
    <source>
        <dbReference type="Proteomes" id="UP000234681"/>
    </source>
</evidence>
<sequence length="56" mass="6531">MTVWRAVQFLLKESPGKHLWLLAFLCLPLLGNHGHRWRRKVLSPVWKLKLATLTGL</sequence>
<dbReference type="Proteomes" id="UP000234681">
    <property type="component" value="Chromosome 3"/>
</dbReference>
<accession>A6HNT8</accession>
<proteinExistence type="predicted"/>
<protein>
    <submittedName>
        <fullName evidence="1">RCG26990</fullName>
    </submittedName>
</protein>
<dbReference type="AlphaFoldDB" id="A6HNT8"/>
<organism evidence="1 2">
    <name type="scientific">Rattus norvegicus</name>
    <name type="common">Rat</name>
    <dbReference type="NCBI Taxonomy" id="10116"/>
    <lineage>
        <taxon>Eukaryota</taxon>
        <taxon>Metazoa</taxon>
        <taxon>Chordata</taxon>
        <taxon>Craniata</taxon>
        <taxon>Vertebrata</taxon>
        <taxon>Euteleostomi</taxon>
        <taxon>Mammalia</taxon>
        <taxon>Eutheria</taxon>
        <taxon>Euarchontoglires</taxon>
        <taxon>Glires</taxon>
        <taxon>Rodentia</taxon>
        <taxon>Myomorpha</taxon>
        <taxon>Muroidea</taxon>
        <taxon>Muridae</taxon>
        <taxon>Murinae</taxon>
        <taxon>Rattus</taxon>
    </lineage>
</organism>